<sequence>MRLKTFVADSMTKAMDLVRREMGEDAIIVATHSAQNGRSVRLTAALEDDIGRDQQPAPASAADDEDDAAAPDAGTAIEQALAYHNVPLPLAARLVAAGARFASAGTVAALGGALDEAFTFQPIVERLQVRPLMLVGPPGAGKTIAAAKILTRARRSGRAVAAITADIKRAGGIEQLQAFTQILAVPFAPAGTAEELVAALPQKNGTLAIIDTAGTNPFAESEMNEMMELALAAGAEPVLVLPAGGDPGEAAEIGERFAAAGVRRLLATRLDVSRRLGGLLAVADAGQLAFADVSVNAEVASGLAPINPMSLARLLLPDFPANGSTPQSSEAS</sequence>
<comment type="similarity">
    <text evidence="2">Belongs to the GTP-binding SRP family.</text>
</comment>
<dbReference type="GO" id="GO:0006614">
    <property type="term" value="P:SRP-dependent cotranslational protein targeting to membrane"/>
    <property type="evidence" value="ECO:0007669"/>
    <property type="project" value="InterPro"/>
</dbReference>
<evidence type="ECO:0000259" key="6">
    <source>
        <dbReference type="SMART" id="SM00962"/>
    </source>
</evidence>
<dbReference type="EMBL" id="UIDG01000064">
    <property type="protein sequence ID" value="SUS04912.1"/>
    <property type="molecule type" value="Genomic_DNA"/>
</dbReference>
<reference evidence="7" key="1">
    <citation type="submission" date="2018-07" db="EMBL/GenBank/DDBJ databases">
        <authorList>
            <person name="Quirk P.G."/>
            <person name="Krulwich T.A."/>
        </authorList>
    </citation>
    <scope>NUCLEOTIDE SEQUENCE</scope>
</reference>
<feature type="domain" description="SRP54-type proteins GTP-binding" evidence="6">
    <location>
        <begin position="129"/>
        <end position="317"/>
    </location>
</feature>
<evidence type="ECO:0000256" key="4">
    <source>
        <dbReference type="ARBA" id="ARBA00023134"/>
    </source>
</evidence>
<dbReference type="PANTHER" id="PTHR43134:SF3">
    <property type="entry name" value="FLAGELLAR BIOSYNTHESIS PROTEIN FLHF"/>
    <property type="match status" value="1"/>
</dbReference>
<dbReference type="GO" id="GO:0005525">
    <property type="term" value="F:GTP binding"/>
    <property type="evidence" value="ECO:0007669"/>
    <property type="project" value="UniProtKB-KW"/>
</dbReference>
<evidence type="ECO:0000313" key="7">
    <source>
        <dbReference type="EMBL" id="SUS04912.1"/>
    </source>
</evidence>
<name>A0A380T9M7_9ZZZZ</name>
<keyword evidence="5" id="KW-0472">Membrane</keyword>
<dbReference type="InterPro" id="IPR000897">
    <property type="entry name" value="SRP54_GTPase_dom"/>
</dbReference>
<dbReference type="PANTHER" id="PTHR43134">
    <property type="entry name" value="SIGNAL RECOGNITION PARTICLE RECEPTOR SUBUNIT ALPHA"/>
    <property type="match status" value="1"/>
</dbReference>
<dbReference type="SMART" id="SM00962">
    <property type="entry name" value="SRP54"/>
    <property type="match status" value="1"/>
</dbReference>
<dbReference type="Gene3D" id="3.40.50.300">
    <property type="entry name" value="P-loop containing nucleotide triphosphate hydrolases"/>
    <property type="match status" value="1"/>
</dbReference>
<dbReference type="AlphaFoldDB" id="A0A380T9M7"/>
<dbReference type="SUPFAM" id="SSF52540">
    <property type="entry name" value="P-loop containing nucleoside triphosphate hydrolases"/>
    <property type="match status" value="1"/>
</dbReference>
<dbReference type="GO" id="GO:0003924">
    <property type="term" value="F:GTPase activity"/>
    <property type="evidence" value="ECO:0007669"/>
    <property type="project" value="TreeGrafter"/>
</dbReference>
<protein>
    <recommendedName>
        <fullName evidence="6">SRP54-type proteins GTP-binding domain-containing protein</fullName>
    </recommendedName>
</protein>
<evidence type="ECO:0000256" key="3">
    <source>
        <dbReference type="ARBA" id="ARBA00022741"/>
    </source>
</evidence>
<dbReference type="InterPro" id="IPR027417">
    <property type="entry name" value="P-loop_NTPase"/>
</dbReference>
<gene>
    <name evidence="7" type="ORF">DF3PB_1560009</name>
</gene>
<dbReference type="GO" id="GO:0005047">
    <property type="term" value="F:signal recognition particle binding"/>
    <property type="evidence" value="ECO:0007669"/>
    <property type="project" value="TreeGrafter"/>
</dbReference>
<comment type="subcellular location">
    <subcellularLocation>
        <location evidence="1">Membrane</location>
        <topology evidence="1">Peripheral membrane protein</topology>
    </subcellularLocation>
</comment>
<evidence type="ECO:0000256" key="5">
    <source>
        <dbReference type="ARBA" id="ARBA00023136"/>
    </source>
</evidence>
<organism evidence="7">
    <name type="scientific">metagenome</name>
    <dbReference type="NCBI Taxonomy" id="256318"/>
    <lineage>
        <taxon>unclassified sequences</taxon>
        <taxon>metagenomes</taxon>
    </lineage>
</organism>
<evidence type="ECO:0000256" key="1">
    <source>
        <dbReference type="ARBA" id="ARBA00004170"/>
    </source>
</evidence>
<accession>A0A380T9M7</accession>
<dbReference type="Pfam" id="PF00448">
    <property type="entry name" value="SRP54"/>
    <property type="match status" value="1"/>
</dbReference>
<proteinExistence type="inferred from homology"/>
<dbReference type="GO" id="GO:0005886">
    <property type="term" value="C:plasma membrane"/>
    <property type="evidence" value="ECO:0007669"/>
    <property type="project" value="TreeGrafter"/>
</dbReference>
<keyword evidence="3" id="KW-0547">Nucleotide-binding</keyword>
<keyword evidence="4" id="KW-0342">GTP-binding</keyword>
<evidence type="ECO:0000256" key="2">
    <source>
        <dbReference type="ARBA" id="ARBA00008531"/>
    </source>
</evidence>